<proteinExistence type="predicted"/>
<reference evidence="1 2" key="1">
    <citation type="submission" date="2020-08" db="EMBL/GenBank/DDBJ databases">
        <title>Sequencing the genomes of 1000 actinobacteria strains.</title>
        <authorList>
            <person name="Klenk H.-P."/>
        </authorList>
    </citation>
    <scope>NUCLEOTIDE SEQUENCE [LARGE SCALE GENOMIC DNA]</scope>
    <source>
        <strain evidence="1 2">DSM 45084</strain>
    </source>
</reference>
<dbReference type="Proteomes" id="UP000542674">
    <property type="component" value="Unassembled WGS sequence"/>
</dbReference>
<comment type="caution">
    <text evidence="1">The sequence shown here is derived from an EMBL/GenBank/DDBJ whole genome shotgun (WGS) entry which is preliminary data.</text>
</comment>
<accession>A0A7W7WUV9</accession>
<organism evidence="1 2">
    <name type="scientific">Saccharothrix violaceirubra</name>
    <dbReference type="NCBI Taxonomy" id="413306"/>
    <lineage>
        <taxon>Bacteria</taxon>
        <taxon>Bacillati</taxon>
        <taxon>Actinomycetota</taxon>
        <taxon>Actinomycetes</taxon>
        <taxon>Pseudonocardiales</taxon>
        <taxon>Pseudonocardiaceae</taxon>
        <taxon>Saccharothrix</taxon>
    </lineage>
</organism>
<sequence>MDNGAVADFFVLRPARRFLAEALEIGGHLVERPD</sequence>
<name>A0A7W7WUV9_9PSEU</name>
<evidence type="ECO:0000313" key="2">
    <source>
        <dbReference type="Proteomes" id="UP000542674"/>
    </source>
</evidence>
<gene>
    <name evidence="1" type="ORF">F4559_001606</name>
</gene>
<keyword evidence="2" id="KW-1185">Reference proteome</keyword>
<evidence type="ECO:0000313" key="1">
    <source>
        <dbReference type="EMBL" id="MBB4964247.1"/>
    </source>
</evidence>
<dbReference type="AlphaFoldDB" id="A0A7W7WUV9"/>
<protein>
    <submittedName>
        <fullName evidence="1">Uncharacterized protein</fullName>
    </submittedName>
</protein>
<dbReference type="EMBL" id="JACHJS010000001">
    <property type="protein sequence ID" value="MBB4964247.1"/>
    <property type="molecule type" value="Genomic_DNA"/>
</dbReference>